<accession>A0ABU7FRS2</accession>
<keyword evidence="2" id="KW-1185">Reference proteome</keyword>
<comment type="caution">
    <text evidence="1">The sequence shown here is derived from an EMBL/GenBank/DDBJ whole genome shotgun (WGS) entry which is preliminary data.</text>
</comment>
<name>A0ABU7FRS2_9ACTN</name>
<dbReference type="Proteomes" id="UP001333996">
    <property type="component" value="Unassembled WGS sequence"/>
</dbReference>
<dbReference type="EMBL" id="JAYWVC010000181">
    <property type="protein sequence ID" value="MED7826800.1"/>
    <property type="molecule type" value="Genomic_DNA"/>
</dbReference>
<dbReference type="RefSeq" id="WP_329511193.1">
    <property type="nucleotide sequence ID" value="NZ_BAAAYZ010000232.1"/>
</dbReference>
<evidence type="ECO:0000313" key="2">
    <source>
        <dbReference type="Proteomes" id="UP001333996"/>
    </source>
</evidence>
<gene>
    <name evidence="1" type="ORF">VXC91_33890</name>
</gene>
<reference evidence="1" key="1">
    <citation type="submission" date="2024-01" db="EMBL/GenBank/DDBJ databases">
        <title>First draft genome sequence data of TA4-1, the type strain of Gram-positive actinobacterium Streptomyces chiangmaiensis.</title>
        <authorList>
            <person name="Yasawong M."/>
            <person name="Nantapong N."/>
        </authorList>
    </citation>
    <scope>NUCLEOTIDE SEQUENCE</scope>
    <source>
        <strain evidence="1">TA4-1</strain>
    </source>
</reference>
<sequence>MRICARCDKPIRDGETYEVRHIEAASGPGGTVFLHAWCKRIAAAQPRRHPNH</sequence>
<protein>
    <recommendedName>
        <fullName evidence="3">HNH endonuclease</fullName>
    </recommendedName>
</protein>
<organism evidence="1 2">
    <name type="scientific">Streptomyces chiangmaiensis</name>
    <dbReference type="NCBI Taxonomy" id="766497"/>
    <lineage>
        <taxon>Bacteria</taxon>
        <taxon>Bacillati</taxon>
        <taxon>Actinomycetota</taxon>
        <taxon>Actinomycetes</taxon>
        <taxon>Kitasatosporales</taxon>
        <taxon>Streptomycetaceae</taxon>
        <taxon>Streptomyces</taxon>
    </lineage>
</organism>
<evidence type="ECO:0000313" key="1">
    <source>
        <dbReference type="EMBL" id="MED7826800.1"/>
    </source>
</evidence>
<proteinExistence type="predicted"/>
<evidence type="ECO:0008006" key="3">
    <source>
        <dbReference type="Google" id="ProtNLM"/>
    </source>
</evidence>